<dbReference type="RefSeq" id="WP_254084078.1">
    <property type="nucleotide sequence ID" value="NZ_JAHESE010000007.1"/>
</dbReference>
<dbReference type="AlphaFoldDB" id="A0AAP2DWD4"/>
<gene>
    <name evidence="1" type="ORF">KK062_09635</name>
</gene>
<dbReference type="Gene3D" id="2.60.40.740">
    <property type="match status" value="1"/>
</dbReference>
<dbReference type="Proteomes" id="UP001319080">
    <property type="component" value="Unassembled WGS sequence"/>
</dbReference>
<sequence>MRRLFYFSCSLFILTSCVYHDLDKPVIDCTIAGPSLTLESVTPASTCGSLDGRIHVVAAGGEQPYTYLLNNTAQSSGDFQDLAAGIYSVGVVDVNGCDTVITNVIVAARDFAFTAEVTKDSLCEANSGIIVLSVEEVNPPYTYQLDNGVTAASNTFMTVSHGDHTVTIRDGHDCMVSLHVTVPRGITGTSWSTDIQPVMETYCALSGCHNGSARVDLRNYNNARTYAQQIKSMTEDRSMPFDGTPLKQSDIDKIACWVDDGAPNN</sequence>
<name>A0AAP2DWD4_9BACT</name>
<evidence type="ECO:0000313" key="2">
    <source>
        <dbReference type="Proteomes" id="UP001319080"/>
    </source>
</evidence>
<accession>A0AAP2DWD4</accession>
<dbReference type="EMBL" id="JAHESE010000007">
    <property type="protein sequence ID" value="MBT1708486.1"/>
    <property type="molecule type" value="Genomic_DNA"/>
</dbReference>
<comment type="caution">
    <text evidence="1">The sequence shown here is derived from an EMBL/GenBank/DDBJ whole genome shotgun (WGS) entry which is preliminary data.</text>
</comment>
<dbReference type="InterPro" id="IPR025667">
    <property type="entry name" value="SprB_repeat"/>
</dbReference>
<dbReference type="PROSITE" id="PS51257">
    <property type="entry name" value="PROKAR_LIPOPROTEIN"/>
    <property type="match status" value="1"/>
</dbReference>
<reference evidence="1 2" key="1">
    <citation type="submission" date="2021-05" db="EMBL/GenBank/DDBJ databases">
        <title>A Polyphasic approach of four new species of the genus Ohtaekwangia: Ohtaekwangia histidinii sp. nov., Ohtaekwangia cretensis sp. nov., Ohtaekwangia indiensis sp. nov., Ohtaekwangia reichenbachii sp. nov. from diverse environment.</title>
        <authorList>
            <person name="Octaviana S."/>
        </authorList>
    </citation>
    <scope>NUCLEOTIDE SEQUENCE [LARGE SCALE GENOMIC DNA]</scope>
    <source>
        <strain evidence="1 2">PWU5</strain>
    </source>
</reference>
<organism evidence="1 2">
    <name type="scientific">Dawidia cretensis</name>
    <dbReference type="NCBI Taxonomy" id="2782350"/>
    <lineage>
        <taxon>Bacteria</taxon>
        <taxon>Pseudomonadati</taxon>
        <taxon>Bacteroidota</taxon>
        <taxon>Cytophagia</taxon>
        <taxon>Cytophagales</taxon>
        <taxon>Chryseotaleaceae</taxon>
        <taxon>Dawidia</taxon>
    </lineage>
</organism>
<dbReference type="Pfam" id="PF13573">
    <property type="entry name" value="SprB"/>
    <property type="match status" value="2"/>
</dbReference>
<protein>
    <recommendedName>
        <fullName evidence="3">SprB repeat-containing protein</fullName>
    </recommendedName>
</protein>
<evidence type="ECO:0008006" key="3">
    <source>
        <dbReference type="Google" id="ProtNLM"/>
    </source>
</evidence>
<keyword evidence="2" id="KW-1185">Reference proteome</keyword>
<evidence type="ECO:0000313" key="1">
    <source>
        <dbReference type="EMBL" id="MBT1708486.1"/>
    </source>
</evidence>
<proteinExistence type="predicted"/>